<evidence type="ECO:0000256" key="8">
    <source>
        <dbReference type="RuleBase" id="RU003346"/>
    </source>
</evidence>
<dbReference type="NCBIfam" id="TIGR00879">
    <property type="entry name" value="SP"/>
    <property type="match status" value="1"/>
</dbReference>
<dbReference type="PANTHER" id="PTHR48022">
    <property type="entry name" value="PLASTIDIC GLUCOSE TRANSPORTER 4"/>
    <property type="match status" value="1"/>
</dbReference>
<keyword evidence="6 10" id="KW-0472">Membrane</keyword>
<organism evidence="12 13">
    <name type="scientific">Trichosporon asahii var. asahii (strain CBS 8904)</name>
    <name type="common">Yeast</name>
    <dbReference type="NCBI Taxonomy" id="1220162"/>
    <lineage>
        <taxon>Eukaryota</taxon>
        <taxon>Fungi</taxon>
        <taxon>Dikarya</taxon>
        <taxon>Basidiomycota</taxon>
        <taxon>Agaricomycotina</taxon>
        <taxon>Tremellomycetes</taxon>
        <taxon>Trichosporonales</taxon>
        <taxon>Trichosporonaceae</taxon>
        <taxon>Trichosporon</taxon>
    </lineage>
</organism>
<evidence type="ECO:0000256" key="3">
    <source>
        <dbReference type="ARBA" id="ARBA00022448"/>
    </source>
</evidence>
<reference evidence="12 13" key="1">
    <citation type="journal article" date="2012" name="Eukaryot. Cell">
        <title>Genome sequence of the Trichosporon asahii environmental strain CBS 8904.</title>
        <authorList>
            <person name="Yang R.Y."/>
            <person name="Li H.T."/>
            <person name="Zhu H."/>
            <person name="Zhou G.P."/>
            <person name="Wang M."/>
            <person name="Wang L."/>
        </authorList>
    </citation>
    <scope>NUCLEOTIDE SEQUENCE [LARGE SCALE GENOMIC DNA]</scope>
    <source>
        <strain evidence="12 13">CBS 8904</strain>
    </source>
</reference>
<dbReference type="InterPro" id="IPR036259">
    <property type="entry name" value="MFS_trans_sf"/>
</dbReference>
<accession>K1VMY6</accession>
<dbReference type="InterPro" id="IPR005828">
    <property type="entry name" value="MFS_sugar_transport-like"/>
</dbReference>
<feature type="transmembrane region" description="Helical" evidence="10">
    <location>
        <begin position="247"/>
        <end position="269"/>
    </location>
</feature>
<keyword evidence="3 8" id="KW-0813">Transport</keyword>
<evidence type="ECO:0000259" key="11">
    <source>
        <dbReference type="PROSITE" id="PS50850"/>
    </source>
</evidence>
<dbReference type="PANTHER" id="PTHR48022:SF37">
    <property type="entry name" value="MAJOR FACILITATOR SUPERFAMILY (MFS) PROFILE DOMAIN-CONTAINING PROTEIN-RELATED"/>
    <property type="match status" value="1"/>
</dbReference>
<feature type="transmembrane region" description="Helical" evidence="10">
    <location>
        <begin position="66"/>
        <end position="84"/>
    </location>
</feature>
<evidence type="ECO:0000256" key="7">
    <source>
        <dbReference type="ARBA" id="ARBA00049119"/>
    </source>
</evidence>
<dbReference type="SUPFAM" id="SSF103473">
    <property type="entry name" value="MFS general substrate transporter"/>
    <property type="match status" value="1"/>
</dbReference>
<proteinExistence type="inferred from homology"/>
<keyword evidence="12" id="KW-0762">Sugar transport</keyword>
<keyword evidence="4 10" id="KW-0812">Transmembrane</keyword>
<evidence type="ECO:0000313" key="13">
    <source>
        <dbReference type="Proteomes" id="UP000006757"/>
    </source>
</evidence>
<keyword evidence="5 10" id="KW-1133">Transmembrane helix</keyword>
<feature type="transmembrane region" description="Helical" evidence="10">
    <location>
        <begin position="131"/>
        <end position="152"/>
    </location>
</feature>
<dbReference type="STRING" id="1220162.K1VMY6"/>
<dbReference type="Pfam" id="PF00083">
    <property type="entry name" value="Sugar_tr"/>
    <property type="match status" value="1"/>
</dbReference>
<dbReference type="GO" id="GO:0016020">
    <property type="term" value="C:membrane"/>
    <property type="evidence" value="ECO:0007669"/>
    <property type="project" value="UniProtKB-SubCell"/>
</dbReference>
<feature type="transmembrane region" description="Helical" evidence="10">
    <location>
        <begin position="37"/>
        <end position="59"/>
    </location>
</feature>
<feature type="transmembrane region" description="Helical" evidence="10">
    <location>
        <begin position="90"/>
        <end position="111"/>
    </location>
</feature>
<dbReference type="Proteomes" id="UP000006757">
    <property type="component" value="Unassembled WGS sequence"/>
</dbReference>
<dbReference type="GO" id="GO:0005351">
    <property type="term" value="F:carbohydrate:proton symporter activity"/>
    <property type="evidence" value="ECO:0007669"/>
    <property type="project" value="TreeGrafter"/>
</dbReference>
<feature type="transmembrane region" description="Helical" evidence="10">
    <location>
        <begin position="7"/>
        <end position="25"/>
    </location>
</feature>
<feature type="transmembrane region" description="Helical" evidence="10">
    <location>
        <begin position="158"/>
        <end position="179"/>
    </location>
</feature>
<dbReference type="HOGENOM" id="CLU_001265_30_13_1"/>
<dbReference type="InterPro" id="IPR050360">
    <property type="entry name" value="MFS_Sugar_Transporters"/>
</dbReference>
<evidence type="ECO:0000256" key="9">
    <source>
        <dbReference type="SAM" id="MobiDB-lite"/>
    </source>
</evidence>
<comment type="subcellular location">
    <subcellularLocation>
        <location evidence="1">Membrane</location>
        <topology evidence="1">Multi-pass membrane protein</topology>
    </subcellularLocation>
</comment>
<feature type="transmembrane region" description="Helical" evidence="10">
    <location>
        <begin position="345"/>
        <end position="369"/>
    </location>
</feature>
<comment type="catalytic activity">
    <reaction evidence="7">
        <text>myo-inositol(out) + H(+)(out) = myo-inositol(in) + H(+)(in)</text>
        <dbReference type="Rhea" id="RHEA:60364"/>
        <dbReference type="ChEBI" id="CHEBI:15378"/>
        <dbReference type="ChEBI" id="CHEBI:17268"/>
    </reaction>
</comment>
<feature type="transmembrane region" description="Helical" evidence="10">
    <location>
        <begin position="284"/>
        <end position="305"/>
    </location>
</feature>
<name>K1VMY6_TRIAC</name>
<feature type="region of interest" description="Disordered" evidence="9">
    <location>
        <begin position="455"/>
        <end position="485"/>
    </location>
</feature>
<evidence type="ECO:0000313" key="12">
    <source>
        <dbReference type="EMBL" id="EKD05555.1"/>
    </source>
</evidence>
<dbReference type="InterPro" id="IPR003663">
    <property type="entry name" value="Sugar/inositol_transpt"/>
</dbReference>
<protein>
    <submittedName>
        <fullName evidence="12">Glucose transporter</fullName>
    </submittedName>
</protein>
<evidence type="ECO:0000256" key="6">
    <source>
        <dbReference type="ARBA" id="ARBA00023136"/>
    </source>
</evidence>
<dbReference type="PROSITE" id="PS00217">
    <property type="entry name" value="SUGAR_TRANSPORT_2"/>
    <property type="match status" value="1"/>
</dbReference>
<evidence type="ECO:0000256" key="10">
    <source>
        <dbReference type="SAM" id="Phobius"/>
    </source>
</evidence>
<dbReference type="InterPro" id="IPR020846">
    <property type="entry name" value="MFS_dom"/>
</dbReference>
<dbReference type="InParanoid" id="K1VMY6"/>
<evidence type="ECO:0000256" key="1">
    <source>
        <dbReference type="ARBA" id="ARBA00004141"/>
    </source>
</evidence>
<gene>
    <name evidence="12" type="ORF">A1Q2_00136</name>
</gene>
<evidence type="ECO:0000256" key="5">
    <source>
        <dbReference type="ARBA" id="ARBA00022989"/>
    </source>
</evidence>
<dbReference type="PROSITE" id="PS50850">
    <property type="entry name" value="MFS"/>
    <property type="match status" value="1"/>
</dbReference>
<dbReference type="EMBL" id="AMBO01000089">
    <property type="protein sequence ID" value="EKD05555.1"/>
    <property type="molecule type" value="Genomic_DNA"/>
</dbReference>
<dbReference type="OrthoDB" id="4142200at2759"/>
<dbReference type="InterPro" id="IPR005829">
    <property type="entry name" value="Sugar_transporter_CS"/>
</dbReference>
<evidence type="ECO:0000256" key="4">
    <source>
        <dbReference type="ARBA" id="ARBA00022692"/>
    </source>
</evidence>
<dbReference type="OMA" id="STSEQWR"/>
<dbReference type="Gene3D" id="1.20.1250.20">
    <property type="entry name" value="MFS general substrate transporter like domains"/>
    <property type="match status" value="1"/>
</dbReference>
<feature type="domain" description="Major facilitator superfamily (MFS) profile" evidence="11">
    <location>
        <begin position="1"/>
        <end position="429"/>
    </location>
</feature>
<dbReference type="eggNOG" id="KOG0254">
    <property type="taxonomic scope" value="Eukaryota"/>
</dbReference>
<feature type="transmembrane region" description="Helical" evidence="10">
    <location>
        <begin position="314"/>
        <end position="333"/>
    </location>
</feature>
<comment type="similarity">
    <text evidence="2 8">Belongs to the major facilitator superfamily. Sugar transporter (TC 2.A.1.1) family.</text>
</comment>
<comment type="caution">
    <text evidence="12">The sequence shown here is derived from an EMBL/GenBank/DDBJ whole genome shotgun (WGS) entry which is preliminary data.</text>
</comment>
<dbReference type="AlphaFoldDB" id="K1VMY6"/>
<dbReference type="PRINTS" id="PR00171">
    <property type="entry name" value="SUGRTRNSPORT"/>
</dbReference>
<keyword evidence="13" id="KW-1185">Reference proteome</keyword>
<evidence type="ECO:0000256" key="2">
    <source>
        <dbReference type="ARBA" id="ARBA00010992"/>
    </source>
</evidence>
<sequence length="485" mass="54085">MPLSPKAYTLLCGCFAALGSILFGYLTGQDSSTQNYIGFITSSLLLGAFVGCIPASLIADMFSRRVAITVGAVTFLLGGALQTGATNKEFMMAGRFFAGMSIGQLALLVPLYQSEIAHPSIRGRLTTLQQFFLGIGALTAAWINYGMIHNYLGTALQWRFPLGFQMAPAVPLLFVTLILPESPRWLMLKGREDEALLTLAKLHARGDTSDPFVLGEFHEMQAKIREEAQIDQGWGQIFHNPQNFRRVMLGVILQFSVQMTGVSFLQYYAPRIFAKVGFSTETTLLLGAAGGFPNMASQFAVVMLVDKLGRRRPLIVCNAISGFLYIFILWITYKFTVDDSGTATMGRAFVALTWIWNIFFSWIGSLSWAYPVEIMNSAIRAKAVALTSMACWIANFMICGWKYYILFVVCGFTNAFTMWALFPETKGRTLEEMDDYFASTNWFVPLAKTKDLDSRARERELAEKENENQFPEKEDGKASVEHLEV</sequence>